<dbReference type="Pfam" id="PF20228">
    <property type="entry name" value="DUF6587"/>
    <property type="match status" value="1"/>
</dbReference>
<evidence type="ECO:0000313" key="2">
    <source>
        <dbReference type="Proteomes" id="UP000063429"/>
    </source>
</evidence>
<keyword evidence="2" id="KW-1185">Reference proteome</keyword>
<dbReference type="InterPro" id="IPR046494">
    <property type="entry name" value="DUF6587"/>
</dbReference>
<dbReference type="Proteomes" id="UP000063429">
    <property type="component" value="Chromosome"/>
</dbReference>
<sequence>MQNLIVAAIVLYACGYVLRRYLPKPLKHRMGAAVAAWCRQRGWHGMAVRMQAAEQVPATGCDSCSACAGVEKKGKDGGRNPTVQKISVDSLKRSLHR</sequence>
<reference evidence="2" key="1">
    <citation type="journal article" date="2015" name="Genome Announc.">
        <title>Complete Genome Sequence of Herbaspirillum hiltneri N3 (DSM 17495), Isolated from Surface-Sterilized Wheat Roots.</title>
        <authorList>
            <person name="Guizelini D."/>
            <person name="Saizaki P.M."/>
            <person name="Coimbra N.A."/>
            <person name="Weiss V.A."/>
            <person name="Faoro H."/>
            <person name="Sfeir M.Z."/>
            <person name="Baura V.A."/>
            <person name="Monteiro R.A."/>
            <person name="Chubatsu L.S."/>
            <person name="Souza E.M."/>
            <person name="Cruz L.M."/>
            <person name="Pedrosa F.O."/>
            <person name="Raittz R.T."/>
            <person name="Marchaukoski J.N."/>
            <person name="Steffens M.B."/>
        </authorList>
    </citation>
    <scope>NUCLEOTIDE SEQUENCE [LARGE SCALE GENOMIC DNA]</scope>
    <source>
        <strain evidence="2">N3</strain>
    </source>
</reference>
<dbReference type="EMBL" id="CP011409">
    <property type="protein sequence ID" value="AKZ62581.1"/>
    <property type="molecule type" value="Genomic_DNA"/>
</dbReference>
<proteinExistence type="predicted"/>
<accession>A0ABM5UZF7</accession>
<dbReference type="RefSeq" id="WP_053196336.1">
    <property type="nucleotide sequence ID" value="NZ_CP011409.1"/>
</dbReference>
<organism evidence="1 2">
    <name type="scientific">Herbaspirillum hiltneri N3</name>
    <dbReference type="NCBI Taxonomy" id="1262470"/>
    <lineage>
        <taxon>Bacteria</taxon>
        <taxon>Pseudomonadati</taxon>
        <taxon>Pseudomonadota</taxon>
        <taxon>Betaproteobacteria</taxon>
        <taxon>Burkholderiales</taxon>
        <taxon>Oxalobacteraceae</taxon>
        <taxon>Herbaspirillum</taxon>
    </lineage>
</organism>
<evidence type="ECO:0000313" key="1">
    <source>
        <dbReference type="EMBL" id="AKZ62581.1"/>
    </source>
</evidence>
<protein>
    <submittedName>
        <fullName evidence="1">Uncharacterized protein</fullName>
    </submittedName>
</protein>
<name>A0ABM5UZF7_9BURK</name>
<gene>
    <name evidence="1" type="ORF">F506_07725</name>
</gene>